<accession>A0A0F9TKC6</accession>
<dbReference type="EMBL" id="LAZR01001165">
    <property type="protein sequence ID" value="KKN49511.1"/>
    <property type="molecule type" value="Genomic_DNA"/>
</dbReference>
<evidence type="ECO:0000313" key="1">
    <source>
        <dbReference type="EMBL" id="KKN49511.1"/>
    </source>
</evidence>
<protein>
    <submittedName>
        <fullName evidence="1">Uncharacterized protein</fullName>
    </submittedName>
</protein>
<name>A0A0F9TKC6_9ZZZZ</name>
<organism evidence="1">
    <name type="scientific">marine sediment metagenome</name>
    <dbReference type="NCBI Taxonomy" id="412755"/>
    <lineage>
        <taxon>unclassified sequences</taxon>
        <taxon>metagenomes</taxon>
        <taxon>ecological metagenomes</taxon>
    </lineage>
</organism>
<comment type="caution">
    <text evidence="1">The sequence shown here is derived from an EMBL/GenBank/DDBJ whole genome shotgun (WGS) entry which is preliminary data.</text>
</comment>
<sequence>MYYGVCSHCGAHGLTANHQCRTRTHAVKDENSCTFFNGYENERCDAGVVYNSFPGNVNLPCPGAIEGLVCQDAEYSESEEVG</sequence>
<proteinExistence type="predicted"/>
<gene>
    <name evidence="1" type="ORF">LCGC14_0642180</name>
</gene>
<dbReference type="AlphaFoldDB" id="A0A0F9TKC6"/>
<reference evidence="1" key="1">
    <citation type="journal article" date="2015" name="Nature">
        <title>Complex archaea that bridge the gap between prokaryotes and eukaryotes.</title>
        <authorList>
            <person name="Spang A."/>
            <person name="Saw J.H."/>
            <person name="Jorgensen S.L."/>
            <person name="Zaremba-Niedzwiedzka K."/>
            <person name="Martijn J."/>
            <person name="Lind A.E."/>
            <person name="van Eijk R."/>
            <person name="Schleper C."/>
            <person name="Guy L."/>
            <person name="Ettema T.J."/>
        </authorList>
    </citation>
    <scope>NUCLEOTIDE SEQUENCE</scope>
</reference>